<evidence type="ECO:0000256" key="17">
    <source>
        <dbReference type="PIRSR" id="PIRSR601191-2"/>
    </source>
</evidence>
<dbReference type="GO" id="GO:0003677">
    <property type="term" value="F:DNA binding"/>
    <property type="evidence" value="ECO:0007669"/>
    <property type="project" value="UniProtKB-KW"/>
</dbReference>
<dbReference type="RefSeq" id="YP_010798194.1">
    <property type="nucleotide sequence ID" value="NC_076355.1"/>
</dbReference>
<dbReference type="GO" id="GO:0006260">
    <property type="term" value="P:DNA replication"/>
    <property type="evidence" value="ECO:0007669"/>
    <property type="project" value="UniProtKB-KW"/>
</dbReference>
<keyword evidence="8" id="KW-0235">DNA replication</keyword>
<keyword evidence="15" id="KW-0238">DNA-binding</keyword>
<feature type="binding site" evidence="17">
    <location>
        <position position="94"/>
    </location>
    <ligand>
        <name>a divalent metal cation</name>
        <dbReference type="ChEBI" id="CHEBI:60240"/>
    </ligand>
</feature>
<feature type="binding site" evidence="17">
    <location>
        <position position="51"/>
    </location>
    <ligand>
        <name>a divalent metal cation</name>
        <dbReference type="ChEBI" id="CHEBI:60240"/>
    </ligand>
</feature>
<comment type="similarity">
    <text evidence="2">Belongs to the geminiviridae Rep protein family.</text>
</comment>
<evidence type="ECO:0000256" key="5">
    <source>
        <dbReference type="ARBA" id="ARBA00022562"/>
    </source>
</evidence>
<evidence type="ECO:0000256" key="4">
    <source>
        <dbReference type="ARBA" id="ARBA00014531"/>
    </source>
</evidence>
<dbReference type="GO" id="GO:0005198">
    <property type="term" value="F:structural molecule activity"/>
    <property type="evidence" value="ECO:0007669"/>
    <property type="project" value="InterPro"/>
</dbReference>
<dbReference type="GO" id="GO:0046872">
    <property type="term" value="F:metal ion binding"/>
    <property type="evidence" value="ECO:0007669"/>
    <property type="project" value="UniProtKB-KW"/>
</dbReference>
<evidence type="ECO:0000256" key="1">
    <source>
        <dbReference type="ARBA" id="ARBA00004147"/>
    </source>
</evidence>
<evidence type="ECO:0000256" key="2">
    <source>
        <dbReference type="ARBA" id="ARBA00006240"/>
    </source>
</evidence>
<comment type="subcellular location">
    <subcellularLocation>
        <location evidence="1">Host nucleus</location>
    </subcellularLocation>
</comment>
<dbReference type="PROSITE" id="PS52020">
    <property type="entry name" value="CRESS_DNA_REP"/>
    <property type="match status" value="1"/>
</dbReference>
<keyword evidence="9" id="KW-0540">Nuclease</keyword>
<evidence type="ECO:0000256" key="7">
    <source>
        <dbReference type="ARBA" id="ARBA00022695"/>
    </source>
</evidence>
<dbReference type="Pfam" id="PF08283">
    <property type="entry name" value="Gemini_AL1_M"/>
    <property type="match status" value="1"/>
</dbReference>
<dbReference type="GO" id="GO:0016888">
    <property type="term" value="F:DNA endonuclease activity, producing 5'-phosphomonoesters"/>
    <property type="evidence" value="ECO:0007669"/>
    <property type="project" value="InterPro"/>
</dbReference>
<evidence type="ECO:0000256" key="9">
    <source>
        <dbReference type="ARBA" id="ARBA00022722"/>
    </source>
</evidence>
<reference evidence="19" key="1">
    <citation type="submission" date="2019-01" db="EMBL/GenBank/DDBJ databases">
        <title>Unraveling the ssDNA virome of the New Zealand blackfly.</title>
        <authorList>
            <person name="Kraberger S."/>
            <person name="Waits K."/>
            <person name="Fontenele R."/>
            <person name="Walters M."/>
            <person name="Varsani A."/>
        </authorList>
    </citation>
    <scope>NUCLEOTIDE SEQUENCE</scope>
    <source>
        <strain evidence="19">SF02_507</strain>
    </source>
</reference>
<gene>
    <name evidence="19" type="primary">rep</name>
</gene>
<feature type="domain" description="CRESS-DNA virus Rep endonuclease" evidence="18">
    <location>
        <begin position="4"/>
        <end position="105"/>
    </location>
</feature>
<dbReference type="InterPro" id="IPR049912">
    <property type="entry name" value="CRESS_DNA_REP"/>
</dbReference>
<evidence type="ECO:0000256" key="10">
    <source>
        <dbReference type="ARBA" id="ARBA00022723"/>
    </source>
</evidence>
<dbReference type="GO" id="GO:0000166">
    <property type="term" value="F:nucleotide binding"/>
    <property type="evidence" value="ECO:0007669"/>
    <property type="project" value="UniProtKB-KW"/>
</dbReference>
<evidence type="ECO:0000259" key="18">
    <source>
        <dbReference type="PROSITE" id="PS52020"/>
    </source>
</evidence>
<feature type="binding site" evidence="17">
    <location>
        <position position="41"/>
    </location>
    <ligand>
        <name>a divalent metal cation</name>
        <dbReference type="ChEBI" id="CHEBI:60240"/>
    </ligand>
</feature>
<keyword evidence="20" id="KW-1185">Reference proteome</keyword>
<evidence type="ECO:0000256" key="11">
    <source>
        <dbReference type="ARBA" id="ARBA00022741"/>
    </source>
</evidence>
<feature type="active site" description="For DNA cleavage activity" evidence="16">
    <location>
        <position position="90"/>
    </location>
</feature>
<dbReference type="EMBL" id="MK433241">
    <property type="protein sequence ID" value="QCX35073.1"/>
    <property type="molecule type" value="Genomic_DNA"/>
</dbReference>
<dbReference type="InterPro" id="IPR001301">
    <property type="entry name" value="Gemini_AL1_CLV"/>
</dbReference>
<dbReference type="PRINTS" id="PR00228">
    <property type="entry name" value="GEMCOATCLVL1"/>
</dbReference>
<keyword evidence="13" id="KW-0378">Hydrolase</keyword>
<accession>A0A4Y5QKX6</accession>
<evidence type="ECO:0000256" key="12">
    <source>
        <dbReference type="ARBA" id="ARBA00022759"/>
    </source>
</evidence>
<evidence type="ECO:0000256" key="14">
    <source>
        <dbReference type="ARBA" id="ARBA00023124"/>
    </source>
</evidence>
<dbReference type="GeneID" id="80536291"/>
<sequence>MAFVTNARYALITYAQSNGLDPHEVVSHFAGLEAECIIGRELHADGNLHHHVFVDFGRKFRSRKADVFDVAGFHPNISASRGTPWAGYDYAIKDGDVVAGGLGRPTERQSTGKAAVDWDAILSAGSRDEFLELCLQLAPRDAVCSWNSIIKFADWRYRVEPEEYVTPAGIEFDTSGFGELDTWVSQSGCRPGSTMTARPKSLILYGASRLGKTLWARSHGAHIYCIGLVSGAECMKAASCNYAVFDDIRGGIKFFPAFKEWLGGQRQVTVKQLYREPQLLDWGKPSIWLANVDPRLGMDPSDSNWLEENAYFVELTDSIFRANTA</sequence>
<name>A0A4Y5QKX6_9VIRU</name>
<evidence type="ECO:0000313" key="19">
    <source>
        <dbReference type="EMBL" id="QCX35073.1"/>
    </source>
</evidence>
<comment type="subunit">
    <text evidence="3">Homooligomer. Rep binds to repeated DNA motifs (iterons). Forms the O-complex, which is a Rep-DNA complex involved in the initiation of RCR. Part of the C- and V-complexes which are RepA-Rep-DNA complexes involved in the c-sense and v-sense transcription.</text>
</comment>
<keyword evidence="12" id="KW-0255">Endonuclease</keyword>
<proteinExistence type="inferred from homology"/>
<protein>
    <recommendedName>
        <fullName evidence="4">Replication-associated protein</fullName>
    </recommendedName>
</protein>
<dbReference type="Pfam" id="PF00799">
    <property type="entry name" value="Gemini_AL1"/>
    <property type="match status" value="1"/>
</dbReference>
<evidence type="ECO:0000256" key="15">
    <source>
        <dbReference type="ARBA" id="ARBA00023125"/>
    </source>
</evidence>
<organism evidence="19 20">
    <name type="scientific">Blackfly genomovirus 9</name>
    <dbReference type="NCBI Taxonomy" id="2586208"/>
    <lineage>
        <taxon>Viruses</taxon>
        <taxon>Monodnaviria</taxon>
        <taxon>Shotokuvirae</taxon>
        <taxon>Cressdnaviricota</taxon>
        <taxon>Repensiviricetes</taxon>
        <taxon>Geplafuvirales</taxon>
        <taxon>Genomoviridae</taxon>
        <taxon>Gemycircularvirus</taxon>
        <taxon>Gemycircularvirus austro4</taxon>
    </lineage>
</organism>
<dbReference type="Gene3D" id="3.40.50.300">
    <property type="entry name" value="P-loop containing nucleotide triphosphate hydrolases"/>
    <property type="match status" value="1"/>
</dbReference>
<dbReference type="InterPro" id="IPR027417">
    <property type="entry name" value="P-loop_NTPase"/>
</dbReference>
<dbReference type="GO" id="GO:0016779">
    <property type="term" value="F:nucleotidyltransferase activity"/>
    <property type="evidence" value="ECO:0007669"/>
    <property type="project" value="UniProtKB-KW"/>
</dbReference>
<dbReference type="InterPro" id="IPR001191">
    <property type="entry name" value="Gemini_AL1_REP"/>
</dbReference>
<dbReference type="GO" id="GO:0042025">
    <property type="term" value="C:host cell nucleus"/>
    <property type="evidence" value="ECO:0007669"/>
    <property type="project" value="UniProtKB-SubCell"/>
</dbReference>
<keyword evidence="14" id="KW-0190">Covalent protein-DNA linkage</keyword>
<evidence type="ECO:0000256" key="8">
    <source>
        <dbReference type="ARBA" id="ARBA00022705"/>
    </source>
</evidence>
<evidence type="ECO:0000256" key="13">
    <source>
        <dbReference type="ARBA" id="ARBA00022801"/>
    </source>
</evidence>
<evidence type="ECO:0000256" key="6">
    <source>
        <dbReference type="ARBA" id="ARBA00022679"/>
    </source>
</evidence>
<keyword evidence="7" id="KW-0548">Nucleotidyltransferase</keyword>
<evidence type="ECO:0000256" key="3">
    <source>
        <dbReference type="ARBA" id="ARBA00011488"/>
    </source>
</evidence>
<feature type="binding site" evidence="17">
    <location>
        <position position="49"/>
    </location>
    <ligand>
        <name>a divalent metal cation</name>
        <dbReference type="ChEBI" id="CHEBI:60240"/>
    </ligand>
</feature>
<keyword evidence="11" id="KW-0547">Nucleotide-binding</keyword>
<dbReference type="Proteomes" id="UP000682702">
    <property type="component" value="Segment"/>
</dbReference>
<dbReference type="PRINTS" id="PR00227">
    <property type="entry name" value="GEMCOATAL1"/>
</dbReference>
<dbReference type="SUPFAM" id="SSF55464">
    <property type="entry name" value="Origin of replication-binding domain, RBD-like"/>
    <property type="match status" value="1"/>
</dbReference>
<dbReference type="KEGG" id="vg:80536291"/>
<dbReference type="Gene3D" id="3.40.1310.20">
    <property type="match status" value="1"/>
</dbReference>
<dbReference type="InterPro" id="IPR022692">
    <property type="entry name" value="Gemini_AL1_REP_central"/>
</dbReference>
<comment type="cofactor">
    <cofactor evidence="17">
        <name>Mg(2+)</name>
        <dbReference type="ChEBI" id="CHEBI:18420"/>
    </cofactor>
    <cofactor evidence="17">
        <name>Mn(2+)</name>
        <dbReference type="ChEBI" id="CHEBI:29035"/>
    </cofactor>
    <text evidence="17">Divalent metal cations, possibly Mg(2+) or Mn(2+).</text>
</comment>
<evidence type="ECO:0000256" key="16">
    <source>
        <dbReference type="PIRSR" id="PIRSR601191-1"/>
    </source>
</evidence>
<keyword evidence="5" id="KW-1048">Host nucleus</keyword>
<keyword evidence="10 17" id="KW-0479">Metal-binding</keyword>
<keyword evidence="6" id="KW-0808">Transferase</keyword>
<evidence type="ECO:0000313" key="20">
    <source>
        <dbReference type="Proteomes" id="UP000682702"/>
    </source>
</evidence>